<dbReference type="Pfam" id="PF00891">
    <property type="entry name" value="Methyltransf_2"/>
    <property type="match status" value="1"/>
</dbReference>
<dbReference type="InterPro" id="IPR001077">
    <property type="entry name" value="COMT_C"/>
</dbReference>
<organism evidence="7 8">
    <name type="scientific">Ceratopteris richardii</name>
    <name type="common">Triangle waterfern</name>
    <dbReference type="NCBI Taxonomy" id="49495"/>
    <lineage>
        <taxon>Eukaryota</taxon>
        <taxon>Viridiplantae</taxon>
        <taxon>Streptophyta</taxon>
        <taxon>Embryophyta</taxon>
        <taxon>Tracheophyta</taxon>
        <taxon>Polypodiopsida</taxon>
        <taxon>Polypodiidae</taxon>
        <taxon>Polypodiales</taxon>
        <taxon>Pteridineae</taxon>
        <taxon>Pteridaceae</taxon>
        <taxon>Parkerioideae</taxon>
        <taxon>Ceratopteris</taxon>
    </lineage>
</organism>
<dbReference type="OrthoDB" id="1606438at2759"/>
<evidence type="ECO:0000259" key="6">
    <source>
        <dbReference type="Pfam" id="PF08100"/>
    </source>
</evidence>
<reference evidence="7" key="1">
    <citation type="submission" date="2021-08" db="EMBL/GenBank/DDBJ databases">
        <title>WGS assembly of Ceratopteris richardii.</title>
        <authorList>
            <person name="Marchant D.B."/>
            <person name="Chen G."/>
            <person name="Jenkins J."/>
            <person name="Shu S."/>
            <person name="Leebens-Mack J."/>
            <person name="Grimwood J."/>
            <person name="Schmutz J."/>
            <person name="Soltis P."/>
            <person name="Soltis D."/>
            <person name="Chen Z.-H."/>
        </authorList>
    </citation>
    <scope>NUCLEOTIDE SEQUENCE</scope>
    <source>
        <strain evidence="7">Whitten #5841</strain>
        <tissue evidence="7">Leaf</tissue>
    </source>
</reference>
<feature type="active site" description="Proton acceptor" evidence="4">
    <location>
        <position position="276"/>
    </location>
</feature>
<feature type="domain" description="O-methyltransferase C-terminal" evidence="5">
    <location>
        <begin position="147"/>
        <end position="352"/>
    </location>
</feature>
<dbReference type="Pfam" id="PF08100">
    <property type="entry name" value="Dimerisation"/>
    <property type="match status" value="1"/>
</dbReference>
<dbReference type="InterPro" id="IPR036390">
    <property type="entry name" value="WH_DNA-bd_sf"/>
</dbReference>
<dbReference type="PIRSF" id="PIRSF005739">
    <property type="entry name" value="O-mtase"/>
    <property type="match status" value="1"/>
</dbReference>
<evidence type="ECO:0000259" key="5">
    <source>
        <dbReference type="Pfam" id="PF00891"/>
    </source>
</evidence>
<keyword evidence="3" id="KW-0949">S-adenosyl-L-methionine</keyword>
<keyword evidence="8" id="KW-1185">Reference proteome</keyword>
<keyword evidence="2" id="KW-0808">Transferase</keyword>
<evidence type="ECO:0000256" key="3">
    <source>
        <dbReference type="ARBA" id="ARBA00022691"/>
    </source>
</evidence>
<dbReference type="PANTHER" id="PTHR11746">
    <property type="entry name" value="O-METHYLTRANSFERASE"/>
    <property type="match status" value="1"/>
</dbReference>
<name>A0A8T2V6W6_CERRI</name>
<dbReference type="FunFam" id="3.40.50.150:FF:000061">
    <property type="entry name" value="Caffeic acid O-methyltransferase"/>
    <property type="match status" value="1"/>
</dbReference>
<evidence type="ECO:0000313" key="7">
    <source>
        <dbReference type="EMBL" id="KAH7441634.1"/>
    </source>
</evidence>
<dbReference type="GO" id="GO:0008171">
    <property type="term" value="F:O-methyltransferase activity"/>
    <property type="evidence" value="ECO:0007669"/>
    <property type="project" value="InterPro"/>
</dbReference>
<dbReference type="AlphaFoldDB" id="A0A8T2V6W6"/>
<protein>
    <submittedName>
        <fullName evidence="7">Uncharacterized protein</fullName>
    </submittedName>
</protein>
<dbReference type="InterPro" id="IPR012967">
    <property type="entry name" value="COMT_dimerisation"/>
</dbReference>
<dbReference type="GO" id="GO:0046983">
    <property type="term" value="F:protein dimerization activity"/>
    <property type="evidence" value="ECO:0007669"/>
    <property type="project" value="InterPro"/>
</dbReference>
<dbReference type="OMA" id="CEVICCA"/>
<evidence type="ECO:0000256" key="1">
    <source>
        <dbReference type="ARBA" id="ARBA00022603"/>
    </source>
</evidence>
<comment type="caution">
    <text evidence="7">The sequence shown here is derived from an EMBL/GenBank/DDBJ whole genome shotgun (WGS) entry which is preliminary data.</text>
</comment>
<dbReference type="Proteomes" id="UP000825935">
    <property type="component" value="Chromosome 3"/>
</dbReference>
<dbReference type="InterPro" id="IPR029063">
    <property type="entry name" value="SAM-dependent_MTases_sf"/>
</dbReference>
<dbReference type="PROSITE" id="PS51683">
    <property type="entry name" value="SAM_OMT_II"/>
    <property type="match status" value="1"/>
</dbReference>
<dbReference type="InterPro" id="IPR036388">
    <property type="entry name" value="WH-like_DNA-bd_sf"/>
</dbReference>
<accession>A0A8T2V6W6</accession>
<evidence type="ECO:0000256" key="2">
    <source>
        <dbReference type="ARBA" id="ARBA00022679"/>
    </source>
</evidence>
<dbReference type="SUPFAM" id="SSF53335">
    <property type="entry name" value="S-adenosyl-L-methionine-dependent methyltransferases"/>
    <property type="match status" value="1"/>
</dbReference>
<sequence>MAEKGADVKQLPGVEDAAWLRVIELGSLCCLPMAVKAAIQLNVMEILRRAEETGETPMSAQEIVAHMNVVPATAARTAACLDRILRLLAGHGVLAATLKQDDKGAAPRMVRAYSLDEVSKLLAKNEDGVSLASMVLMNQDKVLMDTWQYLHEAVRDGIEPFTRVHGKDAFSYGQEDGRYDKVFNTAMDHHTKILVKSLLDSYKGFEGVSTLVDVGGGLGTCIRMIVSKYPHIKGINFDQPHVIECAVSHPGIENLGGDMFESIPQADAIFMKWILHDWSDDHCVKILKNCYKALPDKGGKVIVVDAVLPTAVETNTRARVGYHLDVLMLAYNPGGRERTELEFQELCKLSGFTGVRVVSKLNECSVLELYKC</sequence>
<evidence type="ECO:0000256" key="4">
    <source>
        <dbReference type="PIRSR" id="PIRSR005739-1"/>
    </source>
</evidence>
<dbReference type="Gene3D" id="1.10.10.10">
    <property type="entry name" value="Winged helix-like DNA-binding domain superfamily/Winged helix DNA-binding domain"/>
    <property type="match status" value="1"/>
</dbReference>
<dbReference type="SUPFAM" id="SSF46785">
    <property type="entry name" value="Winged helix' DNA-binding domain"/>
    <property type="match status" value="1"/>
</dbReference>
<dbReference type="Gene3D" id="3.40.50.150">
    <property type="entry name" value="Vaccinia Virus protein VP39"/>
    <property type="match status" value="1"/>
</dbReference>
<keyword evidence="1" id="KW-0489">Methyltransferase</keyword>
<dbReference type="GO" id="GO:0032259">
    <property type="term" value="P:methylation"/>
    <property type="evidence" value="ECO:0007669"/>
    <property type="project" value="UniProtKB-KW"/>
</dbReference>
<proteinExistence type="predicted"/>
<gene>
    <name evidence="7" type="ORF">KP509_03G046700</name>
</gene>
<dbReference type="EMBL" id="CM035408">
    <property type="protein sequence ID" value="KAH7441634.1"/>
    <property type="molecule type" value="Genomic_DNA"/>
</dbReference>
<dbReference type="InterPro" id="IPR016461">
    <property type="entry name" value="COMT-like"/>
</dbReference>
<evidence type="ECO:0000313" key="8">
    <source>
        <dbReference type="Proteomes" id="UP000825935"/>
    </source>
</evidence>
<feature type="domain" description="O-methyltransferase dimerisation" evidence="6">
    <location>
        <begin position="30"/>
        <end position="124"/>
    </location>
</feature>